<evidence type="ECO:0000313" key="3">
    <source>
        <dbReference type="Proteomes" id="UP001163947"/>
    </source>
</evidence>
<dbReference type="RefSeq" id="WP_050034461.1">
    <property type="nucleotide sequence ID" value="NZ_CP011341.1"/>
</dbReference>
<proteinExistence type="predicted"/>
<name>A0AA46S9Z7_9NOCA</name>
<accession>A0AA46S9Z7</accession>
<evidence type="ECO:0000256" key="1">
    <source>
        <dbReference type="SAM" id="Phobius"/>
    </source>
</evidence>
<evidence type="ECO:0000313" key="2">
    <source>
        <dbReference type="EMBL" id="UYF94010.1"/>
    </source>
</evidence>
<reference evidence="2" key="1">
    <citation type="submission" date="2022-09" db="EMBL/GenBank/DDBJ databases">
        <title>The genome sequence of Rhodococcus aetherivorans N1.</title>
        <authorList>
            <person name="Jiang W."/>
        </authorList>
    </citation>
    <scope>NUCLEOTIDE SEQUENCE</scope>
    <source>
        <strain evidence="2">N1</strain>
    </source>
</reference>
<dbReference type="GeneID" id="83624130"/>
<protein>
    <submittedName>
        <fullName evidence="2">Uncharacterized protein</fullName>
    </submittedName>
</protein>
<dbReference type="Proteomes" id="UP001163947">
    <property type="component" value="Chromosome"/>
</dbReference>
<feature type="transmembrane region" description="Helical" evidence="1">
    <location>
        <begin position="71"/>
        <end position="89"/>
    </location>
</feature>
<gene>
    <name evidence="2" type="ORF">OCS65_26920</name>
</gene>
<dbReference type="KEGG" id="rav:AAT18_02350"/>
<sequence>MSTTVPEAARRTTTTWCGRAAAALAVSAAVLHAGSLAEHTPSPGSAALTLVMVAGCLYCARHLWMRGDQRDWILVTVMNVAMIMVHLTTMSPGRAAGGHHGHAVPPVAGAAAGASIPPLMAAALAVAAAEVLLAVSVVFHRTRRGMDPATAAARPRWSGTLST</sequence>
<feature type="transmembrane region" description="Helical" evidence="1">
    <location>
        <begin position="119"/>
        <end position="139"/>
    </location>
</feature>
<organism evidence="2 3">
    <name type="scientific">Rhodococcus aetherivorans</name>
    <dbReference type="NCBI Taxonomy" id="191292"/>
    <lineage>
        <taxon>Bacteria</taxon>
        <taxon>Bacillati</taxon>
        <taxon>Actinomycetota</taxon>
        <taxon>Actinomycetes</taxon>
        <taxon>Mycobacteriales</taxon>
        <taxon>Nocardiaceae</taxon>
        <taxon>Rhodococcus</taxon>
    </lineage>
</organism>
<keyword evidence="1" id="KW-0472">Membrane</keyword>
<feature type="transmembrane region" description="Helical" evidence="1">
    <location>
        <begin position="47"/>
        <end position="64"/>
    </location>
</feature>
<keyword evidence="1" id="KW-0812">Transmembrane</keyword>
<dbReference type="EMBL" id="CP106982">
    <property type="protein sequence ID" value="UYF94010.1"/>
    <property type="molecule type" value="Genomic_DNA"/>
</dbReference>
<dbReference type="AlphaFoldDB" id="A0AA46S9Z7"/>
<keyword evidence="1" id="KW-1133">Transmembrane helix</keyword>